<dbReference type="AlphaFoldDB" id="A0A316FZX5"/>
<dbReference type="Pfam" id="PF10604">
    <property type="entry name" value="Polyketide_cyc2"/>
    <property type="match status" value="1"/>
</dbReference>
<evidence type="ECO:0000256" key="1">
    <source>
        <dbReference type="SAM" id="Phobius"/>
    </source>
</evidence>
<proteinExistence type="predicted"/>
<reference evidence="2 3" key="1">
    <citation type="submission" date="2018-05" db="EMBL/GenBank/DDBJ databases">
        <title>Genomic Encyclopedia of Type Strains, Phase IV (KMG-IV): sequencing the most valuable type-strain genomes for metagenomic binning, comparative biology and taxonomic classification.</title>
        <authorList>
            <person name="Goeker M."/>
        </authorList>
    </citation>
    <scope>NUCLEOTIDE SEQUENCE [LARGE SCALE GENOMIC DNA]</scope>
    <source>
        <strain evidence="2 3">DSM 25350</strain>
    </source>
</reference>
<gene>
    <name evidence="2" type="ORF">C8D97_102334</name>
</gene>
<comment type="caution">
    <text evidence="2">The sequence shown here is derived from an EMBL/GenBank/DDBJ whole genome shotgun (WGS) entry which is preliminary data.</text>
</comment>
<keyword evidence="1" id="KW-0472">Membrane</keyword>
<dbReference type="Gene3D" id="3.30.530.20">
    <property type="match status" value="1"/>
</dbReference>
<keyword evidence="3" id="KW-1185">Reference proteome</keyword>
<accession>A0A316FZX5</accession>
<dbReference type="InterPro" id="IPR023393">
    <property type="entry name" value="START-like_dom_sf"/>
</dbReference>
<keyword evidence="1" id="KW-1133">Transmembrane helix</keyword>
<organism evidence="2 3">
    <name type="scientific">Pleionea mediterranea</name>
    <dbReference type="NCBI Taxonomy" id="523701"/>
    <lineage>
        <taxon>Bacteria</taxon>
        <taxon>Pseudomonadati</taxon>
        <taxon>Pseudomonadota</taxon>
        <taxon>Gammaproteobacteria</taxon>
        <taxon>Oceanospirillales</taxon>
        <taxon>Pleioneaceae</taxon>
        <taxon>Pleionea</taxon>
    </lineage>
</organism>
<feature type="transmembrane region" description="Helical" evidence="1">
    <location>
        <begin position="6"/>
        <end position="25"/>
    </location>
</feature>
<dbReference type="EMBL" id="QGGU01000002">
    <property type="protein sequence ID" value="PWK53942.1"/>
    <property type="molecule type" value="Genomic_DNA"/>
</dbReference>
<dbReference type="SUPFAM" id="SSF55961">
    <property type="entry name" value="Bet v1-like"/>
    <property type="match status" value="1"/>
</dbReference>
<dbReference type="Proteomes" id="UP000245790">
    <property type="component" value="Unassembled WGS sequence"/>
</dbReference>
<dbReference type="RefSeq" id="WP_109762065.1">
    <property type="nucleotide sequence ID" value="NZ_QGGU01000002.1"/>
</dbReference>
<evidence type="ECO:0000313" key="2">
    <source>
        <dbReference type="EMBL" id="PWK53942.1"/>
    </source>
</evidence>
<dbReference type="InterPro" id="IPR019587">
    <property type="entry name" value="Polyketide_cyclase/dehydratase"/>
</dbReference>
<evidence type="ECO:0000313" key="3">
    <source>
        <dbReference type="Proteomes" id="UP000245790"/>
    </source>
</evidence>
<dbReference type="CDD" id="cd07818">
    <property type="entry name" value="SRPBCC_1"/>
    <property type="match status" value="1"/>
</dbReference>
<dbReference type="OrthoDB" id="5293446at2"/>
<name>A0A316FZX5_9GAMM</name>
<keyword evidence="1" id="KW-0812">Transmembrane</keyword>
<protein>
    <submittedName>
        <fullName evidence="2">Polyketide cyclase/dehydrase/lipid transport protein</fullName>
    </submittedName>
</protein>
<sequence>MKILKYLVVGLIVLVVAIVIVGFTLPSEYSVSREVHIKAEPEAVYNNISDFKQWRHWGVWFERDPEMKVTYKGTPGHAGHSSSWESASQGNGAMTLKEIELNKFIEYDLIFPDIEMSSTGTIELKNTDEGTKVVWTDRGDVGSDLVGRYFVLFIDDLLGPDFEAGLAKLKKLTESGSNKS</sequence>